<feature type="region of interest" description="Disordered" evidence="6">
    <location>
        <begin position="208"/>
        <end position="369"/>
    </location>
</feature>
<gene>
    <name evidence="9" type="ORF">GCM10017600_53520</name>
</gene>
<dbReference type="InterPro" id="IPR052027">
    <property type="entry name" value="PspC"/>
</dbReference>
<dbReference type="InterPro" id="IPR007168">
    <property type="entry name" value="Phageshock_PspC_N"/>
</dbReference>
<evidence type="ECO:0000256" key="5">
    <source>
        <dbReference type="ARBA" id="ARBA00023136"/>
    </source>
</evidence>
<feature type="region of interest" description="Disordered" evidence="6">
    <location>
        <begin position="1"/>
        <end position="33"/>
    </location>
</feature>
<evidence type="ECO:0000256" key="7">
    <source>
        <dbReference type="SAM" id="Phobius"/>
    </source>
</evidence>
<feature type="compositionally biased region" description="Low complexity" evidence="6">
    <location>
        <begin position="208"/>
        <end position="243"/>
    </location>
</feature>
<dbReference type="EMBL" id="BSEV01000013">
    <property type="protein sequence ID" value="GLK11944.1"/>
    <property type="molecule type" value="Genomic_DNA"/>
</dbReference>
<comment type="caution">
    <text evidence="9">The sequence shown here is derived from an EMBL/GenBank/DDBJ whole genome shotgun (WGS) entry which is preliminary data.</text>
</comment>
<keyword evidence="3 7" id="KW-0812">Transmembrane</keyword>
<evidence type="ECO:0000259" key="8">
    <source>
        <dbReference type="Pfam" id="PF04024"/>
    </source>
</evidence>
<organism evidence="9 10">
    <name type="scientific">Streptosporangium carneum</name>
    <dbReference type="NCBI Taxonomy" id="47481"/>
    <lineage>
        <taxon>Bacteria</taxon>
        <taxon>Bacillati</taxon>
        <taxon>Actinomycetota</taxon>
        <taxon>Actinomycetes</taxon>
        <taxon>Streptosporangiales</taxon>
        <taxon>Streptosporangiaceae</taxon>
        <taxon>Streptosporangium</taxon>
    </lineage>
</organism>
<evidence type="ECO:0000313" key="9">
    <source>
        <dbReference type="EMBL" id="GLK11944.1"/>
    </source>
</evidence>
<comment type="subcellular location">
    <subcellularLocation>
        <location evidence="1">Cell membrane</location>
        <topology evidence="1">Single-pass membrane protein</topology>
    </subcellularLocation>
</comment>
<feature type="transmembrane region" description="Helical" evidence="7">
    <location>
        <begin position="101"/>
        <end position="118"/>
    </location>
</feature>
<dbReference type="GO" id="GO:0005886">
    <property type="term" value="C:plasma membrane"/>
    <property type="evidence" value="ECO:0007669"/>
    <property type="project" value="UniProtKB-SubCell"/>
</dbReference>
<evidence type="ECO:0000256" key="4">
    <source>
        <dbReference type="ARBA" id="ARBA00022989"/>
    </source>
</evidence>
<feature type="compositionally biased region" description="Pro residues" evidence="6">
    <location>
        <begin position="288"/>
        <end position="300"/>
    </location>
</feature>
<reference evidence="9" key="2">
    <citation type="submission" date="2023-01" db="EMBL/GenBank/DDBJ databases">
        <authorList>
            <person name="Sun Q."/>
            <person name="Evtushenko L."/>
        </authorList>
    </citation>
    <scope>NUCLEOTIDE SEQUENCE</scope>
    <source>
        <strain evidence="9">VKM Ac-2007</strain>
    </source>
</reference>
<keyword evidence="4 7" id="KW-1133">Transmembrane helix</keyword>
<dbReference type="PANTHER" id="PTHR33885">
    <property type="entry name" value="PHAGE SHOCK PROTEIN C"/>
    <property type="match status" value="1"/>
</dbReference>
<name>A0A9W6I6P3_9ACTN</name>
<feature type="transmembrane region" description="Helical" evidence="7">
    <location>
        <begin position="124"/>
        <end position="143"/>
    </location>
</feature>
<dbReference type="Pfam" id="PF04024">
    <property type="entry name" value="PspC"/>
    <property type="match status" value="1"/>
</dbReference>
<feature type="compositionally biased region" description="Basic and acidic residues" evidence="6">
    <location>
        <begin position="256"/>
        <end position="267"/>
    </location>
</feature>
<evidence type="ECO:0000313" key="10">
    <source>
        <dbReference type="Proteomes" id="UP001143474"/>
    </source>
</evidence>
<evidence type="ECO:0000256" key="3">
    <source>
        <dbReference type="ARBA" id="ARBA00022692"/>
    </source>
</evidence>
<keyword evidence="5 7" id="KW-0472">Membrane</keyword>
<feature type="domain" description="Phage shock protein PspC N-terminal" evidence="8">
    <location>
        <begin position="27"/>
        <end position="83"/>
    </location>
</feature>
<proteinExistence type="predicted"/>
<feature type="compositionally biased region" description="Low complexity" evidence="6">
    <location>
        <begin position="9"/>
        <end position="18"/>
    </location>
</feature>
<keyword evidence="10" id="KW-1185">Reference proteome</keyword>
<dbReference type="Proteomes" id="UP001143474">
    <property type="component" value="Unassembled WGS sequence"/>
</dbReference>
<keyword evidence="2" id="KW-1003">Cell membrane</keyword>
<evidence type="ECO:0000256" key="6">
    <source>
        <dbReference type="SAM" id="MobiDB-lite"/>
    </source>
</evidence>
<feature type="transmembrane region" description="Helical" evidence="7">
    <location>
        <begin position="373"/>
        <end position="392"/>
    </location>
</feature>
<feature type="transmembrane region" description="Helical" evidence="7">
    <location>
        <begin position="54"/>
        <end position="80"/>
    </location>
</feature>
<dbReference type="PANTHER" id="PTHR33885:SF3">
    <property type="entry name" value="PHAGE SHOCK PROTEIN C"/>
    <property type="match status" value="1"/>
</dbReference>
<dbReference type="RefSeq" id="WP_271220292.1">
    <property type="nucleotide sequence ID" value="NZ_BAAAVD010000084.1"/>
</dbReference>
<feature type="compositionally biased region" description="Low complexity" evidence="6">
    <location>
        <begin position="301"/>
        <end position="313"/>
    </location>
</feature>
<dbReference type="AlphaFoldDB" id="A0A9W6I6P3"/>
<feature type="region of interest" description="Disordered" evidence="6">
    <location>
        <begin position="162"/>
        <end position="196"/>
    </location>
</feature>
<evidence type="ECO:0000256" key="1">
    <source>
        <dbReference type="ARBA" id="ARBA00004162"/>
    </source>
</evidence>
<reference evidence="9" key="1">
    <citation type="journal article" date="2014" name="Int. J. Syst. Evol. Microbiol.">
        <title>Complete genome sequence of Corynebacterium casei LMG S-19264T (=DSM 44701T), isolated from a smear-ripened cheese.</title>
        <authorList>
            <consortium name="US DOE Joint Genome Institute (JGI-PGF)"/>
            <person name="Walter F."/>
            <person name="Albersmeier A."/>
            <person name="Kalinowski J."/>
            <person name="Ruckert C."/>
        </authorList>
    </citation>
    <scope>NUCLEOTIDE SEQUENCE</scope>
    <source>
        <strain evidence="9">VKM Ac-2007</strain>
    </source>
</reference>
<feature type="transmembrane region" description="Helical" evidence="7">
    <location>
        <begin position="426"/>
        <end position="446"/>
    </location>
</feature>
<protein>
    <recommendedName>
        <fullName evidence="8">Phage shock protein PspC N-terminal domain-containing protein</fullName>
    </recommendedName>
</protein>
<sequence>MNDTGNAQDPASTLSDSPPLSPPHEERTLRRGEEGRMLTGVCAGLGRYAGVDPVLFRVGFAVLVLGSGIGVMLYVAAFLLMRETNGGPGYMEQWTRRDFDAETVMALLTGVFAFGLIINLSSDGISTGTVIVGTLFAITLLTAHSRGVDLLAVARSLPDRLRGRRVPRSPEQPSAPSVPFAPPASSAPPAAFTPSASPAAFTPSAPFASPPDVVSSAPAPAPVSAPAESGESGESGEPPAAEPDTPARAQPYQESRPYREEARERLAPPEPGPGPRERTETFDAAHAAPPPAPPATPAGAPPAGNAPRTAGAPSGPYHPAGISFDSSGEPFSPYGPYRPLDPRRRQQPYSPYDLSGYGQPVERAPRPKRPRSFVGGITIFLAMIVGGIIVATQSTSGSVNLTVVGGAMLVTIGAGLLVATWFGRGAALVAAGAVIAIALVAGSTLVDMPKKFGSYHWEPTKVSEIARTYSVGVGEGTLDLSELPLPPGSRTVLDVSVSVGQISVILPATARAEVNGYTKFGDVKIDHSVEGGADVRYHRVLEPERPPKGDVATVVLNVKAGIGDVEVRRGA</sequence>
<feature type="transmembrane region" description="Helical" evidence="7">
    <location>
        <begin position="398"/>
        <end position="419"/>
    </location>
</feature>
<accession>A0A9W6I6P3</accession>
<feature type="compositionally biased region" description="Basic and acidic residues" evidence="6">
    <location>
        <begin position="23"/>
        <end position="33"/>
    </location>
</feature>
<evidence type="ECO:0000256" key="2">
    <source>
        <dbReference type="ARBA" id="ARBA00022475"/>
    </source>
</evidence>
<feature type="compositionally biased region" description="Low complexity" evidence="6">
    <location>
        <begin position="187"/>
        <end position="196"/>
    </location>
</feature>